<dbReference type="GO" id="GO:0003700">
    <property type="term" value="F:DNA-binding transcription factor activity"/>
    <property type="evidence" value="ECO:0007669"/>
    <property type="project" value="InterPro"/>
</dbReference>
<dbReference type="PANTHER" id="PTHR43537:SF24">
    <property type="entry name" value="GLUCONATE OPERON TRANSCRIPTIONAL REPRESSOR"/>
    <property type="match status" value="1"/>
</dbReference>
<keyword evidence="3" id="KW-0804">Transcription</keyword>
<dbReference type="AlphaFoldDB" id="A0A4S4BRY5"/>
<gene>
    <name evidence="5" type="ORF">E6C55_21685</name>
</gene>
<dbReference type="SMART" id="SM00895">
    <property type="entry name" value="FCD"/>
    <property type="match status" value="1"/>
</dbReference>
<accession>A0A4S4BRY5</accession>
<dbReference type="PANTHER" id="PTHR43537">
    <property type="entry name" value="TRANSCRIPTIONAL REGULATOR, GNTR FAMILY"/>
    <property type="match status" value="1"/>
</dbReference>
<keyword evidence="2" id="KW-0238">DNA-binding</keyword>
<dbReference type="SUPFAM" id="SSF46785">
    <property type="entry name" value="Winged helix' DNA-binding domain"/>
    <property type="match status" value="1"/>
</dbReference>
<dbReference type="Gene3D" id="1.20.120.530">
    <property type="entry name" value="GntR ligand-binding domain-like"/>
    <property type="match status" value="1"/>
</dbReference>
<dbReference type="OrthoDB" id="9781630at2"/>
<dbReference type="GO" id="GO:0003677">
    <property type="term" value="F:DNA binding"/>
    <property type="evidence" value="ECO:0007669"/>
    <property type="project" value="UniProtKB-KW"/>
</dbReference>
<dbReference type="Gene3D" id="1.10.10.10">
    <property type="entry name" value="Winged helix-like DNA-binding domain superfamily/Winged helix DNA-binding domain"/>
    <property type="match status" value="1"/>
</dbReference>
<dbReference type="Pfam" id="PF00392">
    <property type="entry name" value="GntR"/>
    <property type="match status" value="1"/>
</dbReference>
<dbReference type="InterPro" id="IPR000524">
    <property type="entry name" value="Tscrpt_reg_HTH_GntR"/>
</dbReference>
<dbReference type="Pfam" id="PF07729">
    <property type="entry name" value="FCD"/>
    <property type="match status" value="1"/>
</dbReference>
<dbReference type="PROSITE" id="PS50949">
    <property type="entry name" value="HTH_GNTR"/>
    <property type="match status" value="1"/>
</dbReference>
<dbReference type="CDD" id="cd07377">
    <property type="entry name" value="WHTH_GntR"/>
    <property type="match status" value="1"/>
</dbReference>
<organism evidence="5 6">
    <name type="scientific">Cohnella fermenti</name>
    <dbReference type="NCBI Taxonomy" id="2565925"/>
    <lineage>
        <taxon>Bacteria</taxon>
        <taxon>Bacillati</taxon>
        <taxon>Bacillota</taxon>
        <taxon>Bacilli</taxon>
        <taxon>Bacillales</taxon>
        <taxon>Paenibacillaceae</taxon>
        <taxon>Cohnella</taxon>
    </lineage>
</organism>
<dbReference type="InterPro" id="IPR036390">
    <property type="entry name" value="WH_DNA-bd_sf"/>
</dbReference>
<dbReference type="InterPro" id="IPR011711">
    <property type="entry name" value="GntR_C"/>
</dbReference>
<dbReference type="EMBL" id="SSOB01000031">
    <property type="protein sequence ID" value="THF75467.1"/>
    <property type="molecule type" value="Genomic_DNA"/>
</dbReference>
<sequence length="230" mass="25934">MTVSSIRWKRGIYVVKSAKVTAYAQVKEWIKESILSGEIPAGSRITVAEIIEKYGVSQMPVREAFQILQGEGFIELLPHRGARVLSLTPQYLTNIYEIRGVVEGLLAKRSMPHLTISGLNRLKELNRQMEGMVQAGIAAEELVKLDRQFHVAIYENSNNPEGMLIYEKYVGLIGSLRNKYGYSSERLADMVKQHWLMIDALQNQDANMLVQIVQAHSEGAMLDLLKAMDN</sequence>
<dbReference type="Proteomes" id="UP000310636">
    <property type="component" value="Unassembled WGS sequence"/>
</dbReference>
<evidence type="ECO:0000256" key="2">
    <source>
        <dbReference type="ARBA" id="ARBA00023125"/>
    </source>
</evidence>
<evidence type="ECO:0000313" key="5">
    <source>
        <dbReference type="EMBL" id="THF75467.1"/>
    </source>
</evidence>
<reference evidence="5 6" key="1">
    <citation type="submission" date="2019-04" db="EMBL/GenBank/DDBJ databases">
        <title>Cohnella sp. nov. isolated from preserved vegetables.</title>
        <authorList>
            <person name="Lin S.-Y."/>
            <person name="Hung M.-H."/>
            <person name="Young C.-C."/>
        </authorList>
    </citation>
    <scope>NUCLEOTIDE SEQUENCE [LARGE SCALE GENOMIC DNA]</scope>
    <source>
        <strain evidence="5 6">CC-MHH1044</strain>
    </source>
</reference>
<dbReference type="SUPFAM" id="SSF48008">
    <property type="entry name" value="GntR ligand-binding domain-like"/>
    <property type="match status" value="1"/>
</dbReference>
<name>A0A4S4BRY5_9BACL</name>
<dbReference type="SMART" id="SM00345">
    <property type="entry name" value="HTH_GNTR"/>
    <property type="match status" value="1"/>
</dbReference>
<feature type="domain" description="HTH gntR-type" evidence="4">
    <location>
        <begin position="20"/>
        <end position="87"/>
    </location>
</feature>
<keyword evidence="6" id="KW-1185">Reference proteome</keyword>
<evidence type="ECO:0000256" key="1">
    <source>
        <dbReference type="ARBA" id="ARBA00023015"/>
    </source>
</evidence>
<proteinExistence type="predicted"/>
<dbReference type="InterPro" id="IPR008920">
    <property type="entry name" value="TF_FadR/GntR_C"/>
</dbReference>
<evidence type="ECO:0000313" key="6">
    <source>
        <dbReference type="Proteomes" id="UP000310636"/>
    </source>
</evidence>
<evidence type="ECO:0000259" key="4">
    <source>
        <dbReference type="PROSITE" id="PS50949"/>
    </source>
</evidence>
<keyword evidence="1" id="KW-0805">Transcription regulation</keyword>
<protein>
    <submittedName>
        <fullName evidence="5">GntR family transcriptional regulator</fullName>
    </submittedName>
</protein>
<comment type="caution">
    <text evidence="5">The sequence shown here is derived from an EMBL/GenBank/DDBJ whole genome shotgun (WGS) entry which is preliminary data.</text>
</comment>
<dbReference type="InterPro" id="IPR036388">
    <property type="entry name" value="WH-like_DNA-bd_sf"/>
</dbReference>
<evidence type="ECO:0000256" key="3">
    <source>
        <dbReference type="ARBA" id="ARBA00023163"/>
    </source>
</evidence>